<proteinExistence type="predicted"/>
<dbReference type="Proteomes" id="UP001162131">
    <property type="component" value="Unassembled WGS sequence"/>
</dbReference>
<keyword evidence="4" id="KW-1185">Reference proteome</keyword>
<dbReference type="PROSITE" id="PS50918">
    <property type="entry name" value="WWE"/>
    <property type="match status" value="2"/>
</dbReference>
<feature type="region of interest" description="Disordered" evidence="1">
    <location>
        <begin position="519"/>
        <end position="813"/>
    </location>
</feature>
<feature type="compositionally biased region" description="Polar residues" evidence="1">
    <location>
        <begin position="76"/>
        <end position="87"/>
    </location>
</feature>
<dbReference type="AlphaFoldDB" id="A0AAU9JFZ7"/>
<dbReference type="EMBL" id="CAJZBQ010000037">
    <property type="protein sequence ID" value="CAG9325178.1"/>
    <property type="molecule type" value="Genomic_DNA"/>
</dbReference>
<evidence type="ECO:0000313" key="4">
    <source>
        <dbReference type="Proteomes" id="UP001162131"/>
    </source>
</evidence>
<accession>A0AAU9JFZ7</accession>
<feature type="compositionally biased region" description="Low complexity" evidence="1">
    <location>
        <begin position="551"/>
        <end position="562"/>
    </location>
</feature>
<comment type="caution">
    <text evidence="3">The sequence shown here is derived from an EMBL/GenBank/DDBJ whole genome shotgun (WGS) entry which is preliminary data.</text>
</comment>
<evidence type="ECO:0000259" key="2">
    <source>
        <dbReference type="PROSITE" id="PS50918"/>
    </source>
</evidence>
<feature type="compositionally biased region" description="Polar residues" evidence="1">
    <location>
        <begin position="619"/>
        <end position="628"/>
    </location>
</feature>
<evidence type="ECO:0000256" key="1">
    <source>
        <dbReference type="SAM" id="MobiDB-lite"/>
    </source>
</evidence>
<dbReference type="InterPro" id="IPR037197">
    <property type="entry name" value="WWE_dom_sf"/>
</dbReference>
<sequence length="1037" mass="114345">MANRSYQTASLRNPSSRAGQNPPSTQFPRASQPTSYNKETEYSIPSAANQRKSDIGAQNNRPANTANPYQTALPSYQMQSLRPSSQREVYHPDNQGSQFTQEYDEVKHLASRLAGNKPFPLHNPHQIPLSIPKASPLLEPNLFENKNMPSQDNFKEQSSRPWTQANSSREKLGNEEMGNFSSKEVDNQQPAAQNPSSYMNIKSQGALMREKGIPSNFLPFTKNPMPGTSNQQITPQGIQPMVSPQPISANQHFIESYNDSSAANPIPEPDISIPVQSKAEKVFNPNLQPGGVQQLYRPNFQQKESNGPVSVLNGQSSELNPSISQPKAQQIVPKQQFSVMNAQPSGNNVQYIIPNRANGENNKPRLQGSIKQVVVSRESMPKFIEPNSINKPLPTPMNQQSSSPINQPFPSQINQPTSSPINQPFASQINQPISSPINQPITSQIDQPPSSQIGQAFLPPRSPPPYFQNNQPFSTPSNQPLSPPINQPFSTPSNQPLSPPINQPFSVSTTQVISPSNIQNFGSQINQPFSTPNSQPIKINPSFSGQNPQMSSINPPFSSSINLNQQSSAQNTQSGMNNPITSLPKPPSYVPAQNSPYEQSSLSNNPYSSPSPYQLQSSHEIANSNQIKQPQAPLFLPPAPSNPNQVPHFLPNNPLINKPPSGNPMSNQGFLPPNNGSAINPGFQTSGPMGNPGFQQPNNYKISNPGFQQPSSNPGFQQSGSNPGFQQSGSNPGFQQPSSNPGFQQPISNRMNFQPASSNSMSIQQPGSNPMGFQSANNNPMGFQSQKNAPMGNPGFSIPSNPSIPQNQAPSEQIQAVSKDIPCPIETFSKINPGSSLKTRLKQEYSVELFYGGSNIRIVGLPQNVELAAACISQRLEQLSSSRNIKWTFMKDDGKFEPYSDIICTVIENAYARGAKDVVIDIDRRKYKIIFGNPHRQVLPNSNISRTVRRNDGSEEEIVNKQLSENEVIWYWQDDNRRGWKPYTKEASRQIEAAYSNGEKKVLVQGLNVKAYLIDLVKYEQYNEQTRFNRKVRRGEP</sequence>
<feature type="compositionally biased region" description="Polar residues" evidence="1">
    <location>
        <begin position="467"/>
        <end position="480"/>
    </location>
</feature>
<dbReference type="GO" id="GO:0008270">
    <property type="term" value="F:zinc ion binding"/>
    <property type="evidence" value="ECO:0007669"/>
    <property type="project" value="InterPro"/>
</dbReference>
<feature type="region of interest" description="Disordered" evidence="1">
    <location>
        <begin position="384"/>
        <end position="507"/>
    </location>
</feature>
<feature type="domain" description="WWE" evidence="2">
    <location>
        <begin position="873"/>
        <end position="950"/>
    </location>
</feature>
<dbReference type="InterPro" id="IPR004170">
    <property type="entry name" value="WWE_dom"/>
</dbReference>
<dbReference type="SMART" id="SM00678">
    <property type="entry name" value="WWE"/>
    <property type="match status" value="2"/>
</dbReference>
<feature type="compositionally biased region" description="Polar residues" evidence="1">
    <location>
        <begin position="46"/>
        <end position="71"/>
    </location>
</feature>
<protein>
    <recommendedName>
        <fullName evidence="2">WWE domain-containing protein</fullName>
    </recommendedName>
</protein>
<feature type="compositionally biased region" description="Polar residues" evidence="1">
    <location>
        <begin position="1"/>
        <end position="37"/>
    </location>
</feature>
<reference evidence="3" key="1">
    <citation type="submission" date="2021-09" db="EMBL/GenBank/DDBJ databases">
        <authorList>
            <consortium name="AG Swart"/>
            <person name="Singh M."/>
            <person name="Singh A."/>
            <person name="Seah K."/>
            <person name="Emmerich C."/>
        </authorList>
    </citation>
    <scope>NUCLEOTIDE SEQUENCE</scope>
    <source>
        <strain evidence="3">ATCC30299</strain>
    </source>
</reference>
<dbReference type="SUPFAM" id="SSF117839">
    <property type="entry name" value="WWE domain"/>
    <property type="match status" value="2"/>
</dbReference>
<gene>
    <name evidence="3" type="ORF">BSTOLATCC_MIC37924</name>
</gene>
<feature type="compositionally biased region" description="Polar residues" evidence="1">
    <location>
        <begin position="663"/>
        <end position="788"/>
    </location>
</feature>
<dbReference type="Gene3D" id="3.30.720.50">
    <property type="match status" value="2"/>
</dbReference>
<evidence type="ECO:0000313" key="3">
    <source>
        <dbReference type="EMBL" id="CAG9325178.1"/>
    </source>
</evidence>
<organism evidence="3 4">
    <name type="scientific">Blepharisma stoltei</name>
    <dbReference type="NCBI Taxonomy" id="1481888"/>
    <lineage>
        <taxon>Eukaryota</taxon>
        <taxon>Sar</taxon>
        <taxon>Alveolata</taxon>
        <taxon>Ciliophora</taxon>
        <taxon>Postciliodesmatophora</taxon>
        <taxon>Heterotrichea</taxon>
        <taxon>Heterotrichida</taxon>
        <taxon>Blepharismidae</taxon>
        <taxon>Blepharisma</taxon>
    </lineage>
</organism>
<feature type="compositionally biased region" description="Polar residues" evidence="1">
    <location>
        <begin position="519"/>
        <end position="550"/>
    </location>
</feature>
<dbReference type="Pfam" id="PF02825">
    <property type="entry name" value="WWE"/>
    <property type="match status" value="2"/>
</dbReference>
<feature type="compositionally biased region" description="Polar residues" evidence="1">
    <location>
        <begin position="563"/>
        <end position="581"/>
    </location>
</feature>
<feature type="region of interest" description="Disordered" evidence="1">
    <location>
        <begin position="143"/>
        <end position="171"/>
    </location>
</feature>
<feature type="region of interest" description="Disordered" evidence="1">
    <location>
        <begin position="303"/>
        <end position="331"/>
    </location>
</feature>
<feature type="compositionally biased region" description="Low complexity" evidence="1">
    <location>
        <begin position="599"/>
        <end position="618"/>
    </location>
</feature>
<feature type="region of interest" description="Disordered" evidence="1">
    <location>
        <begin position="76"/>
        <end position="95"/>
    </location>
</feature>
<feature type="domain" description="WWE" evidence="2">
    <location>
        <begin position="954"/>
        <end position="1034"/>
    </location>
</feature>
<feature type="region of interest" description="Disordered" evidence="1">
    <location>
        <begin position="1"/>
        <end position="71"/>
    </location>
</feature>
<name>A0AAU9JFZ7_9CILI</name>
<feature type="compositionally biased region" description="Polar residues" evidence="1">
    <location>
        <begin position="396"/>
        <end position="454"/>
    </location>
</feature>
<dbReference type="InterPro" id="IPR018123">
    <property type="entry name" value="WWE-dom_subgr"/>
</dbReference>
<feature type="compositionally biased region" description="Polar residues" evidence="1">
    <location>
        <begin position="798"/>
        <end position="813"/>
    </location>
</feature>
<feature type="compositionally biased region" description="Polar residues" evidence="1">
    <location>
        <begin position="487"/>
        <end position="496"/>
    </location>
</feature>